<dbReference type="PRINTS" id="PR00080">
    <property type="entry name" value="SDRFAMILY"/>
</dbReference>
<dbReference type="PANTHER" id="PTHR42760:SF115">
    <property type="entry name" value="3-OXOACYL-[ACYL-CARRIER-PROTEIN] REDUCTASE FABG"/>
    <property type="match status" value="1"/>
</dbReference>
<keyword evidence="4" id="KW-1185">Reference proteome</keyword>
<dbReference type="Proteomes" id="UP001237737">
    <property type="component" value="Unassembled WGS sequence"/>
</dbReference>
<keyword evidence="2 3" id="KW-0560">Oxidoreductase</keyword>
<name>A0ABT9SX74_9GAMM</name>
<dbReference type="EMBL" id="JAUSSK010000002">
    <property type="protein sequence ID" value="MDQ0009603.1"/>
    <property type="molecule type" value="Genomic_DNA"/>
</dbReference>
<dbReference type="NCBIfam" id="NF005309">
    <property type="entry name" value="PRK06841.1"/>
    <property type="match status" value="1"/>
</dbReference>
<comment type="caution">
    <text evidence="3">The sequence shown here is derived from an EMBL/GenBank/DDBJ whole genome shotgun (WGS) entry which is preliminary data.</text>
</comment>
<proteinExistence type="inferred from homology"/>
<evidence type="ECO:0000313" key="3">
    <source>
        <dbReference type="EMBL" id="MDQ0009603.1"/>
    </source>
</evidence>
<organism evidence="3 4">
    <name type="scientific">Luteibacter jiangsuensis</name>
    <dbReference type="NCBI Taxonomy" id="637577"/>
    <lineage>
        <taxon>Bacteria</taxon>
        <taxon>Pseudomonadati</taxon>
        <taxon>Pseudomonadota</taxon>
        <taxon>Gammaproteobacteria</taxon>
        <taxon>Lysobacterales</taxon>
        <taxon>Rhodanobacteraceae</taxon>
        <taxon>Luteibacter</taxon>
    </lineage>
</organism>
<dbReference type="Pfam" id="PF13561">
    <property type="entry name" value="adh_short_C2"/>
    <property type="match status" value="1"/>
</dbReference>
<dbReference type="PRINTS" id="PR00081">
    <property type="entry name" value="GDHRDH"/>
</dbReference>
<dbReference type="GO" id="GO:0008678">
    <property type="term" value="F:2-deoxy-D-gluconate 3-dehydrogenase activity"/>
    <property type="evidence" value="ECO:0007669"/>
    <property type="project" value="UniProtKB-EC"/>
</dbReference>
<accession>A0ABT9SX74</accession>
<protein>
    <submittedName>
        <fullName evidence="3">2-deoxy-D-gluconate 3-dehydrogenase</fullName>
        <ecNumber evidence="3">1.1.1.125</ecNumber>
    </submittedName>
</protein>
<dbReference type="EC" id="1.1.1.125" evidence="3"/>
<dbReference type="InterPro" id="IPR020904">
    <property type="entry name" value="Sc_DH/Rdtase_CS"/>
</dbReference>
<gene>
    <name evidence="3" type="ORF">J2T07_001780</name>
</gene>
<reference evidence="3 4" key="1">
    <citation type="submission" date="2023-07" db="EMBL/GenBank/DDBJ databases">
        <title>Sorghum-associated microbial communities from plants grown in Nebraska, USA.</title>
        <authorList>
            <person name="Schachtman D."/>
        </authorList>
    </citation>
    <scope>NUCLEOTIDE SEQUENCE [LARGE SCALE GENOMIC DNA]</scope>
    <source>
        <strain evidence="3 4">CC60</strain>
    </source>
</reference>
<dbReference type="RefSeq" id="WP_306849082.1">
    <property type="nucleotide sequence ID" value="NZ_JAUSSK010000002.1"/>
</dbReference>
<dbReference type="Gene3D" id="3.40.50.720">
    <property type="entry name" value="NAD(P)-binding Rossmann-like Domain"/>
    <property type="match status" value="1"/>
</dbReference>
<dbReference type="PANTHER" id="PTHR42760">
    <property type="entry name" value="SHORT-CHAIN DEHYDROGENASES/REDUCTASES FAMILY MEMBER"/>
    <property type="match status" value="1"/>
</dbReference>
<evidence type="ECO:0000256" key="2">
    <source>
        <dbReference type="ARBA" id="ARBA00023002"/>
    </source>
</evidence>
<evidence type="ECO:0000256" key="1">
    <source>
        <dbReference type="ARBA" id="ARBA00006484"/>
    </source>
</evidence>
<dbReference type="NCBIfam" id="NF005559">
    <property type="entry name" value="PRK07231.1"/>
    <property type="match status" value="1"/>
</dbReference>
<evidence type="ECO:0000313" key="4">
    <source>
        <dbReference type="Proteomes" id="UP001237737"/>
    </source>
</evidence>
<sequence>MSSFWNDAFDLGGQVAVVTGGGAGIGFACAELLASRGASVALLDLRPDVADIAATLPGEAGKHIGVTLDVRDLAQVHAAVDAVMKRFGRIDHLVNSAGVAILDKAVDVTEAGWDTTMDVNLKASFFVAQAVAKPMMAAGRGRIVNLASQAAVVALDRHVAYCASKAAIVGMTKVLAIEWAGSGITVNAVSPTVVETELGKKAWAGEVGERAKKQIPMGRFAQPAEIAAMVLYLLSDAAAMITGENVVIDGGYTVQ</sequence>
<comment type="similarity">
    <text evidence="1">Belongs to the short-chain dehydrogenases/reductases (SDR) family.</text>
</comment>
<dbReference type="PROSITE" id="PS00061">
    <property type="entry name" value="ADH_SHORT"/>
    <property type="match status" value="1"/>
</dbReference>
<dbReference type="SUPFAM" id="SSF51735">
    <property type="entry name" value="NAD(P)-binding Rossmann-fold domains"/>
    <property type="match status" value="1"/>
</dbReference>
<dbReference type="InterPro" id="IPR036291">
    <property type="entry name" value="NAD(P)-bd_dom_sf"/>
</dbReference>
<dbReference type="InterPro" id="IPR002347">
    <property type="entry name" value="SDR_fam"/>
</dbReference>
<dbReference type="CDD" id="cd05233">
    <property type="entry name" value="SDR_c"/>
    <property type="match status" value="1"/>
</dbReference>